<dbReference type="InterPro" id="IPR013131">
    <property type="entry name" value="Mannitol_DH_N"/>
</dbReference>
<evidence type="ECO:0000256" key="2">
    <source>
        <dbReference type="ARBA" id="ARBA00023027"/>
    </source>
</evidence>
<dbReference type="PANTHER" id="PTHR30524:SF0">
    <property type="entry name" value="ALTRONATE OXIDOREDUCTASE-RELATED"/>
    <property type="match status" value="1"/>
</dbReference>
<organism evidence="6 7">
    <name type="scientific">Agathobaculum faecis</name>
    <dbReference type="NCBI Taxonomy" id="2763013"/>
    <lineage>
        <taxon>Bacteria</taxon>
        <taxon>Bacillati</taxon>
        <taxon>Bacillota</taxon>
        <taxon>Clostridia</taxon>
        <taxon>Eubacteriales</taxon>
        <taxon>Butyricicoccaceae</taxon>
        <taxon>Agathobaculum</taxon>
    </lineage>
</organism>
<evidence type="ECO:0000259" key="5">
    <source>
        <dbReference type="Pfam" id="PF08125"/>
    </source>
</evidence>
<accession>A0A923RVF5</accession>
<sequence length="491" mass="56080">METLCYQTLPDQNAFILRTGTERFLQFGEGNFLRGFVDYFIDCANERMGLDNKVIVVQPIKSGLADVINRQDGLYHLYLRGGEPSAPQVQSRLVSSISRAIDPYRDFEAFLACAEQPELRFIVSNTTEAGISCRTEDRLEDCPAASFPGKLTQLLWKRYQCFGQQKGKGFIVLSCELIDHNGQELKKCVQTYAGRWGLPEDFLNWLEEENVFCDTLVDRIITGYPKEDAERLNQENGVEDRLLDTGEPFAFWAIQGPEWMKQELPFEQAGLPVVIVPDSSYYKKRKVRILNGAQTGISLAAYLMGSDISLDYMACPLCVRFVRRMIYDEIIPYLQLDDADMRAFADQVMVRLNNPFIQHSLLAISLNSVSKWKARVWPSLLAYWEQNGELPVCTVFSLAALLEFYHLHSKNAQGYYGAREGIPYPVRDDQDVLEFFWEHREDTPEKLVRFCGETVFPEIGGIPKLAEQLAGLLADIRQQGIRTVFDTLMDE</sequence>
<dbReference type="GO" id="GO:0008926">
    <property type="term" value="F:mannitol-1-phosphate 5-dehydrogenase activity"/>
    <property type="evidence" value="ECO:0007669"/>
    <property type="project" value="UniProtKB-EC"/>
</dbReference>
<name>A0A923RVF5_9FIRM</name>
<comment type="catalytic activity">
    <reaction evidence="3">
        <text>D-mannitol 1-phosphate + NAD(+) = beta-D-fructose 6-phosphate + NADH + H(+)</text>
        <dbReference type="Rhea" id="RHEA:19661"/>
        <dbReference type="ChEBI" id="CHEBI:15378"/>
        <dbReference type="ChEBI" id="CHEBI:57540"/>
        <dbReference type="ChEBI" id="CHEBI:57634"/>
        <dbReference type="ChEBI" id="CHEBI:57945"/>
        <dbReference type="ChEBI" id="CHEBI:61381"/>
        <dbReference type="EC" id="1.1.1.17"/>
    </reaction>
</comment>
<dbReference type="GO" id="GO:0019698">
    <property type="term" value="P:D-galacturonate catabolic process"/>
    <property type="evidence" value="ECO:0007669"/>
    <property type="project" value="TreeGrafter"/>
</dbReference>
<keyword evidence="7" id="KW-1185">Reference proteome</keyword>
<dbReference type="InterPro" id="IPR013118">
    <property type="entry name" value="Mannitol_DH_C"/>
</dbReference>
<evidence type="ECO:0000259" key="4">
    <source>
        <dbReference type="Pfam" id="PF01232"/>
    </source>
</evidence>
<dbReference type="Gene3D" id="3.40.50.720">
    <property type="entry name" value="NAD(P)-binding Rossmann-like Domain"/>
    <property type="match status" value="1"/>
</dbReference>
<proteinExistence type="predicted"/>
<evidence type="ECO:0000313" key="7">
    <source>
        <dbReference type="Proteomes" id="UP000606499"/>
    </source>
</evidence>
<dbReference type="RefSeq" id="WP_147573849.1">
    <property type="nucleotide sequence ID" value="NZ_JACOPL010000004.1"/>
</dbReference>
<dbReference type="AlphaFoldDB" id="A0A923RVF5"/>
<dbReference type="GO" id="GO:0019592">
    <property type="term" value="P:mannitol catabolic process"/>
    <property type="evidence" value="ECO:0007669"/>
    <property type="project" value="TreeGrafter"/>
</dbReference>
<gene>
    <name evidence="6" type="ORF">H8S45_05840</name>
</gene>
<dbReference type="Proteomes" id="UP000606499">
    <property type="component" value="Unassembled WGS sequence"/>
</dbReference>
<protein>
    <submittedName>
        <fullName evidence="6">Tagaturonate reductase</fullName>
        <ecNumber evidence="6">1.1.1.58</ecNumber>
    </submittedName>
</protein>
<keyword evidence="1 6" id="KW-0560">Oxidoreductase</keyword>
<evidence type="ECO:0000256" key="3">
    <source>
        <dbReference type="ARBA" id="ARBA00048615"/>
    </source>
</evidence>
<evidence type="ECO:0000256" key="1">
    <source>
        <dbReference type="ARBA" id="ARBA00023002"/>
    </source>
</evidence>
<dbReference type="GO" id="GO:0009026">
    <property type="term" value="F:tagaturonate reductase activity"/>
    <property type="evidence" value="ECO:0007669"/>
    <property type="project" value="UniProtKB-EC"/>
</dbReference>
<dbReference type="InterPro" id="IPR013328">
    <property type="entry name" value="6PGD_dom2"/>
</dbReference>
<keyword evidence="2" id="KW-0520">NAD</keyword>
<dbReference type="EMBL" id="JACOPL010000004">
    <property type="protein sequence ID" value="MBC5724977.1"/>
    <property type="molecule type" value="Genomic_DNA"/>
</dbReference>
<dbReference type="SUPFAM" id="SSF51735">
    <property type="entry name" value="NAD(P)-binding Rossmann-fold domains"/>
    <property type="match status" value="1"/>
</dbReference>
<dbReference type="InterPro" id="IPR008927">
    <property type="entry name" value="6-PGluconate_DH-like_C_sf"/>
</dbReference>
<reference evidence="6" key="1">
    <citation type="submission" date="2020-08" db="EMBL/GenBank/DDBJ databases">
        <title>Genome public.</title>
        <authorList>
            <person name="Liu C."/>
            <person name="Sun Q."/>
        </authorList>
    </citation>
    <scope>NUCLEOTIDE SEQUENCE</scope>
    <source>
        <strain evidence="6">NSJ-28</strain>
    </source>
</reference>
<comment type="caution">
    <text evidence="6">The sequence shown here is derived from an EMBL/GenBank/DDBJ whole genome shotgun (WGS) entry which is preliminary data.</text>
</comment>
<dbReference type="InterPro" id="IPR036291">
    <property type="entry name" value="NAD(P)-bd_dom_sf"/>
</dbReference>
<dbReference type="Pfam" id="PF08125">
    <property type="entry name" value="Mannitol_dh_C"/>
    <property type="match status" value="1"/>
</dbReference>
<dbReference type="NCBIfam" id="NF002969">
    <property type="entry name" value="PRK03643.1"/>
    <property type="match status" value="1"/>
</dbReference>
<dbReference type="Gene3D" id="1.10.1040.10">
    <property type="entry name" value="N-(1-d-carboxylethyl)-l-norvaline Dehydrogenase, domain 2"/>
    <property type="match status" value="1"/>
</dbReference>
<dbReference type="Pfam" id="PF01232">
    <property type="entry name" value="Mannitol_dh"/>
    <property type="match status" value="1"/>
</dbReference>
<dbReference type="PANTHER" id="PTHR30524">
    <property type="entry name" value="MANNITOL-1-PHOSPHATE 5-DEHYDROGENASE"/>
    <property type="match status" value="1"/>
</dbReference>
<dbReference type="EC" id="1.1.1.58" evidence="6"/>
<evidence type="ECO:0000313" key="6">
    <source>
        <dbReference type="EMBL" id="MBC5724977.1"/>
    </source>
</evidence>
<feature type="domain" description="Mannitol dehydrogenase C-terminal" evidence="5">
    <location>
        <begin position="281"/>
        <end position="414"/>
    </location>
</feature>
<dbReference type="GO" id="GO:0005829">
    <property type="term" value="C:cytosol"/>
    <property type="evidence" value="ECO:0007669"/>
    <property type="project" value="TreeGrafter"/>
</dbReference>
<feature type="domain" description="Mannitol dehydrogenase N-terminal" evidence="4">
    <location>
        <begin position="23"/>
        <end position="266"/>
    </location>
</feature>
<dbReference type="SUPFAM" id="SSF48179">
    <property type="entry name" value="6-phosphogluconate dehydrogenase C-terminal domain-like"/>
    <property type="match status" value="1"/>
</dbReference>